<evidence type="ECO:0000256" key="3">
    <source>
        <dbReference type="ARBA" id="ARBA00022519"/>
    </source>
</evidence>
<feature type="transmembrane region" description="Helical" evidence="7">
    <location>
        <begin position="59"/>
        <end position="81"/>
    </location>
</feature>
<evidence type="ECO:0000313" key="10">
    <source>
        <dbReference type="Proteomes" id="UP001597101"/>
    </source>
</evidence>
<feature type="transmembrane region" description="Helical" evidence="7">
    <location>
        <begin position="281"/>
        <end position="300"/>
    </location>
</feature>
<feature type="transmembrane region" description="Helical" evidence="7">
    <location>
        <begin position="216"/>
        <end position="237"/>
    </location>
</feature>
<proteinExistence type="inferred from homology"/>
<feature type="domain" description="TRAP C4-dicarboxylate transport system permease DctM subunit" evidence="8">
    <location>
        <begin position="9"/>
        <end position="419"/>
    </location>
</feature>
<dbReference type="InterPro" id="IPR010656">
    <property type="entry name" value="DctM"/>
</dbReference>
<keyword evidence="2" id="KW-1003">Cell membrane</keyword>
<evidence type="ECO:0000256" key="1">
    <source>
        <dbReference type="ARBA" id="ARBA00004429"/>
    </source>
</evidence>
<evidence type="ECO:0000313" key="9">
    <source>
        <dbReference type="EMBL" id="MFD0915379.1"/>
    </source>
</evidence>
<feature type="transmembrane region" description="Helical" evidence="7">
    <location>
        <begin position="403"/>
        <end position="423"/>
    </location>
</feature>
<dbReference type="PANTHER" id="PTHR33362">
    <property type="entry name" value="SIALIC ACID TRAP TRANSPORTER PERMEASE PROTEIN SIAT-RELATED"/>
    <property type="match status" value="1"/>
</dbReference>
<keyword evidence="6 7" id="KW-0472">Membrane</keyword>
<dbReference type="NCBIfam" id="TIGR00786">
    <property type="entry name" value="dctM"/>
    <property type="match status" value="1"/>
</dbReference>
<feature type="transmembrane region" description="Helical" evidence="7">
    <location>
        <begin position="361"/>
        <end position="383"/>
    </location>
</feature>
<keyword evidence="5 7" id="KW-1133">Transmembrane helix</keyword>
<evidence type="ECO:0000256" key="5">
    <source>
        <dbReference type="ARBA" id="ARBA00022989"/>
    </source>
</evidence>
<comment type="similarity">
    <text evidence="7">Belongs to the TRAP transporter large permease family.</text>
</comment>
<evidence type="ECO:0000256" key="7">
    <source>
        <dbReference type="RuleBase" id="RU369079"/>
    </source>
</evidence>
<keyword evidence="4 7" id="KW-0812">Transmembrane</keyword>
<dbReference type="Proteomes" id="UP001597101">
    <property type="component" value="Unassembled WGS sequence"/>
</dbReference>
<reference evidence="10" key="1">
    <citation type="journal article" date="2019" name="Int. J. Syst. Evol. Microbiol.">
        <title>The Global Catalogue of Microorganisms (GCM) 10K type strain sequencing project: providing services to taxonomists for standard genome sequencing and annotation.</title>
        <authorList>
            <consortium name="The Broad Institute Genomics Platform"/>
            <consortium name="The Broad Institute Genome Sequencing Center for Infectious Disease"/>
            <person name="Wu L."/>
            <person name="Ma J."/>
        </authorList>
    </citation>
    <scope>NUCLEOTIDE SEQUENCE [LARGE SCALE GENOMIC DNA]</scope>
    <source>
        <strain evidence="10">CCUG 60023</strain>
    </source>
</reference>
<feature type="transmembrane region" description="Helical" evidence="7">
    <location>
        <begin position="173"/>
        <end position="195"/>
    </location>
</feature>
<dbReference type="Pfam" id="PF06808">
    <property type="entry name" value="DctM"/>
    <property type="match status" value="1"/>
</dbReference>
<accession>A0ABW3FBW8</accession>
<organism evidence="9 10">
    <name type="scientific">Pseudahrensia aquimaris</name>
    <dbReference type="NCBI Taxonomy" id="744461"/>
    <lineage>
        <taxon>Bacteria</taxon>
        <taxon>Pseudomonadati</taxon>
        <taxon>Pseudomonadota</taxon>
        <taxon>Alphaproteobacteria</taxon>
        <taxon>Hyphomicrobiales</taxon>
        <taxon>Ahrensiaceae</taxon>
        <taxon>Pseudahrensia</taxon>
    </lineage>
</organism>
<feature type="transmembrane region" description="Helical" evidence="7">
    <location>
        <begin position="6"/>
        <end position="38"/>
    </location>
</feature>
<keyword evidence="7" id="KW-0813">Transport</keyword>
<dbReference type="InterPro" id="IPR004681">
    <property type="entry name" value="TRAP_DctM"/>
</dbReference>
<keyword evidence="3 7" id="KW-0997">Cell inner membrane</keyword>
<feature type="transmembrane region" description="Helical" evidence="7">
    <location>
        <begin position="101"/>
        <end position="126"/>
    </location>
</feature>
<gene>
    <name evidence="9" type="ORF">ACFQ14_03065</name>
</gene>
<evidence type="ECO:0000256" key="4">
    <source>
        <dbReference type="ARBA" id="ARBA00022692"/>
    </source>
</evidence>
<name>A0ABW3FBW8_9HYPH</name>
<feature type="transmembrane region" description="Helical" evidence="7">
    <location>
        <begin position="138"/>
        <end position="161"/>
    </location>
</feature>
<dbReference type="PIRSF" id="PIRSF006066">
    <property type="entry name" value="HI0050"/>
    <property type="match status" value="1"/>
</dbReference>
<dbReference type="RefSeq" id="WP_377211224.1">
    <property type="nucleotide sequence ID" value="NZ_JBHTJV010000002.1"/>
</dbReference>
<evidence type="ECO:0000256" key="2">
    <source>
        <dbReference type="ARBA" id="ARBA00022475"/>
    </source>
</evidence>
<comment type="caution">
    <text evidence="9">The sequence shown here is derived from an EMBL/GenBank/DDBJ whole genome shotgun (WGS) entry which is preliminary data.</text>
</comment>
<comment type="subcellular location">
    <subcellularLocation>
        <location evidence="1 7">Cell inner membrane</location>
        <topology evidence="1 7">Multi-pass membrane protein</topology>
    </subcellularLocation>
</comment>
<protein>
    <recommendedName>
        <fullName evidence="7">TRAP transporter large permease protein</fullName>
    </recommendedName>
</protein>
<dbReference type="PANTHER" id="PTHR33362:SF2">
    <property type="entry name" value="TRAP TRANSPORTER LARGE PERMEASE PROTEIN"/>
    <property type="match status" value="1"/>
</dbReference>
<evidence type="ECO:0000256" key="6">
    <source>
        <dbReference type="ARBA" id="ARBA00023136"/>
    </source>
</evidence>
<comment type="function">
    <text evidence="7">Part of the tripartite ATP-independent periplasmic (TRAP) transport system.</text>
</comment>
<comment type="subunit">
    <text evidence="7">The complex comprises the extracytoplasmic solute receptor protein and the two transmembrane proteins.</text>
</comment>
<evidence type="ECO:0000259" key="8">
    <source>
        <dbReference type="Pfam" id="PF06808"/>
    </source>
</evidence>
<sequence>MLELIAVLFGTFIILLLIGWPVFLAMGLAVAAYAWWFAPNLPDIVVVQSMMSGLDKTDFTAIPFFFLAGAIMNQGGMSARLLRLARSILAHFRGGLAHANIGASMVFAGVSGSAVADVAAVGSVMIPAMKKEGYSGAYAAAVTSSSATIGLVIPPSIPMVIFGLFTGAPIGDLFLAGLLPGLAMGGFLLVASALIARRRGYPASRWQGWREIWDAFKASFFALLMPVVVVSGLVMGFATTSEIGAVAAFYAAFVSLFIYRETTPLELARALGEAAVDSARVLIIIAVSGGFVWIIAYSGIARELVAAITETGLQGTMLLVLIAIVLLLAGTMLEPITLLVVVVPILVPVALAGGVDLVHLGVVAILASSIGLVTPPVGILLYITAAQAGSSAIDVIRESAPYLVALFALVIMVVLFPQLSLWLPSLSP</sequence>
<feature type="transmembrane region" description="Helical" evidence="7">
    <location>
        <begin position="312"/>
        <end position="329"/>
    </location>
</feature>
<keyword evidence="10" id="KW-1185">Reference proteome</keyword>
<dbReference type="EMBL" id="JBHTJV010000002">
    <property type="protein sequence ID" value="MFD0915379.1"/>
    <property type="molecule type" value="Genomic_DNA"/>
</dbReference>
<feature type="transmembrane region" description="Helical" evidence="7">
    <location>
        <begin position="336"/>
        <end position="355"/>
    </location>
</feature>
<feature type="transmembrane region" description="Helical" evidence="7">
    <location>
        <begin position="243"/>
        <end position="260"/>
    </location>
</feature>